<organism evidence="1 2">
    <name type="scientific">Pseudodesulfovibrio sediminis</name>
    <dbReference type="NCBI Taxonomy" id="2810563"/>
    <lineage>
        <taxon>Bacteria</taxon>
        <taxon>Pseudomonadati</taxon>
        <taxon>Thermodesulfobacteriota</taxon>
        <taxon>Desulfovibrionia</taxon>
        <taxon>Desulfovibrionales</taxon>
        <taxon>Desulfovibrionaceae</taxon>
    </lineage>
</organism>
<gene>
    <name evidence="1" type="ORF">PSDVSF_12550</name>
</gene>
<reference evidence="1" key="1">
    <citation type="journal article" date="2022" name="Arch. Microbiol.">
        <title>Pseudodesulfovibrio sediminis sp. nov., a mesophilic and neutrophilic sulfate-reducing bacterium isolated from sediment of a brackish lake.</title>
        <authorList>
            <person name="Takahashi A."/>
            <person name="Kojima H."/>
            <person name="Watanabe M."/>
            <person name="Fukui M."/>
        </authorList>
    </citation>
    <scope>NUCLEOTIDE SEQUENCE</scope>
    <source>
        <strain evidence="1">SF6</strain>
    </source>
</reference>
<evidence type="ECO:0000313" key="2">
    <source>
        <dbReference type="Proteomes" id="UP001053296"/>
    </source>
</evidence>
<accession>A0ABM7P556</accession>
<name>A0ABM7P556_9BACT</name>
<keyword evidence="2" id="KW-1185">Reference proteome</keyword>
<evidence type="ECO:0000313" key="1">
    <source>
        <dbReference type="EMBL" id="BCS88013.1"/>
    </source>
</evidence>
<dbReference type="Proteomes" id="UP001053296">
    <property type="component" value="Chromosome"/>
</dbReference>
<dbReference type="EMBL" id="AP024485">
    <property type="protein sequence ID" value="BCS88013.1"/>
    <property type="molecule type" value="Genomic_DNA"/>
</dbReference>
<sequence length="80" mass="8540">MPEAMVIHPAIIADPHLQRGQELMLNTGRGCVLTAQAADVTVVGLWLGHMTTSMADGGLAVQVESTAFHEGRRDQGAWLC</sequence>
<protein>
    <submittedName>
        <fullName evidence="1">Uncharacterized protein</fullName>
    </submittedName>
</protein>
<proteinExistence type="predicted"/>